<dbReference type="GO" id="GO:0030245">
    <property type="term" value="P:cellulose catabolic process"/>
    <property type="evidence" value="ECO:0007669"/>
    <property type="project" value="UniProtKB-KW"/>
</dbReference>
<protein>
    <recommendedName>
        <fullName evidence="10">Glucanase</fullName>
        <ecNumber evidence="10">3.2.1.-</ecNumber>
    </recommendedName>
</protein>
<comment type="catalytic activity">
    <reaction evidence="1">
        <text>Hydrolysis of (1-&gt;4)-beta-D-glucosidic linkages in cellulose and cellotetraose, releasing cellobiose from the non-reducing ends of the chains.</text>
        <dbReference type="EC" id="3.2.1.91"/>
    </reaction>
</comment>
<comment type="similarity">
    <text evidence="2 10">Belongs to the glycosyl hydrolase 7 (cellulase C) family.</text>
</comment>
<gene>
    <name evidence="13" type="ORF">E4U43_006200</name>
</gene>
<evidence type="ECO:0000256" key="10">
    <source>
        <dbReference type="RuleBase" id="RU361164"/>
    </source>
</evidence>
<evidence type="ECO:0000256" key="12">
    <source>
        <dbReference type="SAM" id="SignalP"/>
    </source>
</evidence>
<evidence type="ECO:0000256" key="8">
    <source>
        <dbReference type="ARBA" id="ARBA00023295"/>
    </source>
</evidence>
<proteinExistence type="inferred from homology"/>
<evidence type="ECO:0000256" key="1">
    <source>
        <dbReference type="ARBA" id="ARBA00001641"/>
    </source>
</evidence>
<keyword evidence="9 10" id="KW-0624">Polysaccharide degradation</keyword>
<keyword evidence="8 10" id="KW-0326">Glycosidase</keyword>
<evidence type="ECO:0000256" key="11">
    <source>
        <dbReference type="SAM" id="MobiDB-lite"/>
    </source>
</evidence>
<sequence>MHRPKSTALLWALITAAHAQQACSNTPEQHPPLSWSRCSSSGCTGVDGAVTIDANWRWTHRVDGPANCYTGNSWDKSVCGPGDGSGRTCAQKCCVDGADYGGTYGVTTSGDALTLRFVHQGPHSKNIGSRLYLMRDEKTYEMFTLLGNELSFDVDVSRIGCGLNGALYFVSMDEDGGMRRFPSNKAGAKFGTGYCDSQCPRDVKFINGMANSRNWIPSRTDPNAGTGSLGACCAEMDIWEANNIATAFTPHPCLQPAYHSCSGTRCGGTDSPPGTGTRYAGDCDPDGCDFNSFRQGNTTFYGPGPRFAVDTTRKISVVTQFLKRRDGQLGEIKRFYVQNGRVIPNSESMISGGRGRGRGRGRVSGNSITQRYCSAQKKVFGDRDSFNEKGGMRGMSLALAKPMVLVMSLWDDHHANMLWLDSTYPPESKSSINKGSMNKGIHRGSCAPSSGSPAHLESAVPDSSVVFSNIKFGPIGSTFSGGDE</sequence>
<organism evidence="13 14">
    <name type="scientific">Claviceps pusilla</name>
    <dbReference type="NCBI Taxonomy" id="123648"/>
    <lineage>
        <taxon>Eukaryota</taxon>
        <taxon>Fungi</taxon>
        <taxon>Dikarya</taxon>
        <taxon>Ascomycota</taxon>
        <taxon>Pezizomycotina</taxon>
        <taxon>Sordariomycetes</taxon>
        <taxon>Hypocreomycetidae</taxon>
        <taxon>Hypocreales</taxon>
        <taxon>Clavicipitaceae</taxon>
        <taxon>Claviceps</taxon>
    </lineage>
</organism>
<dbReference type="InterPro" id="IPR037019">
    <property type="entry name" value="Glyco_hydro_7_sf"/>
</dbReference>
<dbReference type="PRINTS" id="PR00734">
    <property type="entry name" value="GLHYDRLASE7"/>
</dbReference>
<feature type="chain" id="PRO_5040208885" description="Glucanase" evidence="12">
    <location>
        <begin position="20"/>
        <end position="484"/>
    </location>
</feature>
<dbReference type="SUPFAM" id="SSF49899">
    <property type="entry name" value="Concanavalin A-like lectins/glucanases"/>
    <property type="match status" value="1"/>
</dbReference>
<dbReference type="Pfam" id="PF00840">
    <property type="entry name" value="Glyco_hydro_7"/>
    <property type="match status" value="1"/>
</dbReference>
<evidence type="ECO:0000313" key="13">
    <source>
        <dbReference type="EMBL" id="KAG6014740.1"/>
    </source>
</evidence>
<keyword evidence="7" id="KW-0119">Carbohydrate metabolism</keyword>
<dbReference type="OrthoDB" id="412382at2759"/>
<dbReference type="EMBL" id="SRPW01000424">
    <property type="protein sequence ID" value="KAG6014740.1"/>
    <property type="molecule type" value="Genomic_DNA"/>
</dbReference>
<evidence type="ECO:0000256" key="4">
    <source>
        <dbReference type="ARBA" id="ARBA00022801"/>
    </source>
</evidence>
<dbReference type="InterPro" id="IPR013320">
    <property type="entry name" value="ConA-like_dom_sf"/>
</dbReference>
<feature type="region of interest" description="Disordered" evidence="11">
    <location>
        <begin position="439"/>
        <end position="458"/>
    </location>
</feature>
<keyword evidence="5 10" id="KW-0136">Cellulose degradation</keyword>
<keyword evidence="4 10" id="KW-0378">Hydrolase</keyword>
<keyword evidence="3 12" id="KW-0732">Signal</keyword>
<evidence type="ECO:0000256" key="5">
    <source>
        <dbReference type="ARBA" id="ARBA00023001"/>
    </source>
</evidence>
<evidence type="ECO:0000313" key="14">
    <source>
        <dbReference type="Proteomes" id="UP000748025"/>
    </source>
</evidence>
<evidence type="ECO:0000256" key="6">
    <source>
        <dbReference type="ARBA" id="ARBA00023157"/>
    </source>
</evidence>
<evidence type="ECO:0000256" key="2">
    <source>
        <dbReference type="ARBA" id="ARBA00006044"/>
    </source>
</evidence>
<evidence type="ECO:0000256" key="3">
    <source>
        <dbReference type="ARBA" id="ARBA00022729"/>
    </source>
</evidence>
<dbReference type="PANTHER" id="PTHR33753:SF2">
    <property type="entry name" value="GLYCOSIDE HYDROLASE FAMILY 7 PROTEIN"/>
    <property type="match status" value="1"/>
</dbReference>
<reference evidence="13" key="1">
    <citation type="journal article" date="2020" name="bioRxiv">
        <title>Whole genome comparisons of ergot fungi reveals the divergence and evolution of species within the genus Claviceps are the result of varying mechanisms driving genome evolution and host range expansion.</title>
        <authorList>
            <person name="Wyka S.A."/>
            <person name="Mondo S.J."/>
            <person name="Liu M."/>
            <person name="Dettman J."/>
            <person name="Nalam V."/>
            <person name="Broders K.D."/>
        </authorList>
    </citation>
    <scope>NUCLEOTIDE SEQUENCE</scope>
    <source>
        <strain evidence="13">CCC 602</strain>
    </source>
</reference>
<keyword evidence="14" id="KW-1185">Reference proteome</keyword>
<evidence type="ECO:0000256" key="7">
    <source>
        <dbReference type="ARBA" id="ARBA00023277"/>
    </source>
</evidence>
<dbReference type="FunFam" id="2.70.100.10:FF:000001">
    <property type="entry name" value="Glucanase"/>
    <property type="match status" value="1"/>
</dbReference>
<dbReference type="EC" id="3.2.1.-" evidence="10"/>
<dbReference type="InterPro" id="IPR001722">
    <property type="entry name" value="Glyco_hydro_7"/>
</dbReference>
<dbReference type="AlphaFoldDB" id="A0A9P7NFW9"/>
<evidence type="ECO:0000256" key="9">
    <source>
        <dbReference type="ARBA" id="ARBA00023326"/>
    </source>
</evidence>
<dbReference type="CDD" id="cd07999">
    <property type="entry name" value="GH7_CBH_EG"/>
    <property type="match status" value="1"/>
</dbReference>
<name>A0A9P7NFW9_9HYPO</name>
<dbReference type="PANTHER" id="PTHR33753">
    <property type="entry name" value="1,4-BETA-D-GLUCAN CELLOBIOHYDROLASE B"/>
    <property type="match status" value="1"/>
</dbReference>
<feature type="signal peptide" evidence="12">
    <location>
        <begin position="1"/>
        <end position="19"/>
    </location>
</feature>
<keyword evidence="6" id="KW-1015">Disulfide bond</keyword>
<dbReference type="GO" id="GO:0016162">
    <property type="term" value="F:cellulose 1,4-beta-cellobiosidase activity"/>
    <property type="evidence" value="ECO:0007669"/>
    <property type="project" value="UniProtKB-EC"/>
</dbReference>
<dbReference type="Gene3D" id="2.70.100.10">
    <property type="entry name" value="Glycoside hydrolase, family 7, domain"/>
    <property type="match status" value="1"/>
</dbReference>
<accession>A0A9P7NFW9</accession>
<dbReference type="Proteomes" id="UP000748025">
    <property type="component" value="Unassembled WGS sequence"/>
</dbReference>
<comment type="caution">
    <text evidence="13">The sequence shown here is derived from an EMBL/GenBank/DDBJ whole genome shotgun (WGS) entry which is preliminary data.</text>
</comment>